<name>A0ABQ8SZ38_PERAM</name>
<evidence type="ECO:0000313" key="3">
    <source>
        <dbReference type="Proteomes" id="UP001148838"/>
    </source>
</evidence>
<organism evidence="2 3">
    <name type="scientific">Periplaneta americana</name>
    <name type="common">American cockroach</name>
    <name type="synonym">Blatta americana</name>
    <dbReference type="NCBI Taxonomy" id="6978"/>
    <lineage>
        <taxon>Eukaryota</taxon>
        <taxon>Metazoa</taxon>
        <taxon>Ecdysozoa</taxon>
        <taxon>Arthropoda</taxon>
        <taxon>Hexapoda</taxon>
        <taxon>Insecta</taxon>
        <taxon>Pterygota</taxon>
        <taxon>Neoptera</taxon>
        <taxon>Polyneoptera</taxon>
        <taxon>Dictyoptera</taxon>
        <taxon>Blattodea</taxon>
        <taxon>Blattoidea</taxon>
        <taxon>Blattidae</taxon>
        <taxon>Blattinae</taxon>
        <taxon>Periplaneta</taxon>
    </lineage>
</organism>
<dbReference type="InterPro" id="IPR032135">
    <property type="entry name" value="DUF4817"/>
</dbReference>
<accession>A0ABQ8SZ38</accession>
<feature type="domain" description="DUF4817" evidence="1">
    <location>
        <begin position="85"/>
        <end position="118"/>
    </location>
</feature>
<keyword evidence="3" id="KW-1185">Reference proteome</keyword>
<evidence type="ECO:0000313" key="2">
    <source>
        <dbReference type="EMBL" id="KAJ4439084.1"/>
    </source>
</evidence>
<dbReference type="EMBL" id="JAJSOF020000019">
    <property type="protein sequence ID" value="KAJ4439084.1"/>
    <property type="molecule type" value="Genomic_DNA"/>
</dbReference>
<dbReference type="Pfam" id="PF16087">
    <property type="entry name" value="DUF4817"/>
    <property type="match status" value="1"/>
</dbReference>
<gene>
    <name evidence="2" type="ORF">ANN_15041</name>
</gene>
<sequence>MANPRPHLAKYHLAITNVIDAKNLVVDAASLNNQLKKKGALKGYLASELYEGDNAGEMSPGSSTESYLAFARIGLMETPEKPQPATQRAYQREFGVRNPPKRNIILGLVNKLETTGSLPCLISSGGVAPDLRMRVIVKYSGMIMVRGNKKSRKPLASALTKNA</sequence>
<protein>
    <recommendedName>
        <fullName evidence="1">DUF4817 domain-containing protein</fullName>
    </recommendedName>
</protein>
<evidence type="ECO:0000259" key="1">
    <source>
        <dbReference type="Pfam" id="PF16087"/>
    </source>
</evidence>
<reference evidence="2 3" key="1">
    <citation type="journal article" date="2022" name="Allergy">
        <title>Genome assembly and annotation of Periplaneta americana reveal a comprehensive cockroach allergen profile.</title>
        <authorList>
            <person name="Wang L."/>
            <person name="Xiong Q."/>
            <person name="Saelim N."/>
            <person name="Wang L."/>
            <person name="Nong W."/>
            <person name="Wan A.T."/>
            <person name="Shi M."/>
            <person name="Liu X."/>
            <person name="Cao Q."/>
            <person name="Hui J.H.L."/>
            <person name="Sookrung N."/>
            <person name="Leung T.F."/>
            <person name="Tungtrongchitr A."/>
            <person name="Tsui S.K.W."/>
        </authorList>
    </citation>
    <scope>NUCLEOTIDE SEQUENCE [LARGE SCALE GENOMIC DNA]</scope>
    <source>
        <strain evidence="2">PWHHKU_190912</strain>
    </source>
</reference>
<dbReference type="Proteomes" id="UP001148838">
    <property type="component" value="Unassembled WGS sequence"/>
</dbReference>
<proteinExistence type="predicted"/>
<comment type="caution">
    <text evidence="2">The sequence shown here is derived from an EMBL/GenBank/DDBJ whole genome shotgun (WGS) entry which is preliminary data.</text>
</comment>